<dbReference type="GO" id="GO:0005634">
    <property type="term" value="C:nucleus"/>
    <property type="evidence" value="ECO:0007669"/>
    <property type="project" value="TreeGrafter"/>
</dbReference>
<proteinExistence type="predicted"/>
<dbReference type="GO" id="GO:0034080">
    <property type="term" value="P:CENP-A containing chromatin assembly"/>
    <property type="evidence" value="ECO:0007669"/>
    <property type="project" value="InterPro"/>
</dbReference>
<dbReference type="InterPro" id="IPR027801">
    <property type="entry name" value="CENP-P"/>
</dbReference>
<dbReference type="PANTHER" id="PTHR28577">
    <property type="entry name" value="CENTROMERE PROTEIN P"/>
    <property type="match status" value="1"/>
</dbReference>
<protein>
    <submittedName>
        <fullName evidence="1">Centromere protein P</fullName>
    </submittedName>
</protein>
<feature type="non-terminal residue" evidence="1">
    <location>
        <position position="1"/>
    </location>
</feature>
<dbReference type="EMBL" id="JAGFMF010011396">
    <property type="protein sequence ID" value="KAG8524030.1"/>
    <property type="molecule type" value="Genomic_DNA"/>
</dbReference>
<evidence type="ECO:0000313" key="1">
    <source>
        <dbReference type="EMBL" id="KAG8524030.1"/>
    </source>
</evidence>
<accession>A0A8J6DYF2</accession>
<dbReference type="Proteomes" id="UP000700334">
    <property type="component" value="Unassembled WGS sequence"/>
</dbReference>
<dbReference type="AlphaFoldDB" id="A0A8J6DYF2"/>
<gene>
    <name evidence="1" type="ORF">J0S82_009797</name>
</gene>
<keyword evidence="2" id="KW-1185">Reference proteome</keyword>
<name>A0A8J6DYF2_GALPY</name>
<evidence type="ECO:0000313" key="2">
    <source>
        <dbReference type="Proteomes" id="UP000700334"/>
    </source>
</evidence>
<dbReference type="GO" id="GO:0000775">
    <property type="term" value="C:chromosome, centromeric region"/>
    <property type="evidence" value="ECO:0007669"/>
    <property type="project" value="InterPro"/>
</dbReference>
<dbReference type="OrthoDB" id="5976950at2759"/>
<reference evidence="1" key="1">
    <citation type="journal article" date="2021" name="Evol. Appl.">
        <title>The genome of the Pyrenean desman and the effects of bottlenecks and inbreeding on the genomic landscape of an endangered species.</title>
        <authorList>
            <person name="Escoda L."/>
            <person name="Castresana J."/>
        </authorList>
    </citation>
    <scope>NUCLEOTIDE SEQUENCE</scope>
    <source>
        <strain evidence="1">IBE-C5619</strain>
    </source>
</reference>
<sequence length="100" mass="11156">GKYPELVHLPEGVSSSYMGIRSTRQPGFELVIVWRIQIDEEGKVLPKLDLLTQVPQQALQLDKNRIIEAAPLTFRALLGVLGIEATLESLIVSLFTEENN</sequence>
<organism evidence="1 2">
    <name type="scientific">Galemys pyrenaicus</name>
    <name type="common">Iberian desman</name>
    <name type="synonym">Pyrenean desman</name>
    <dbReference type="NCBI Taxonomy" id="202257"/>
    <lineage>
        <taxon>Eukaryota</taxon>
        <taxon>Metazoa</taxon>
        <taxon>Chordata</taxon>
        <taxon>Craniata</taxon>
        <taxon>Vertebrata</taxon>
        <taxon>Euteleostomi</taxon>
        <taxon>Mammalia</taxon>
        <taxon>Eutheria</taxon>
        <taxon>Laurasiatheria</taxon>
        <taxon>Eulipotyphla</taxon>
        <taxon>Talpidae</taxon>
        <taxon>Galemys</taxon>
    </lineage>
</organism>
<comment type="caution">
    <text evidence="1">The sequence shown here is derived from an EMBL/GenBank/DDBJ whole genome shotgun (WGS) entry which is preliminary data.</text>
</comment>
<dbReference type="PANTHER" id="PTHR28577:SF1">
    <property type="entry name" value="CENTROMERE PROTEIN P"/>
    <property type="match status" value="1"/>
</dbReference>
<dbReference type="Pfam" id="PF13096">
    <property type="entry name" value="CENP-P"/>
    <property type="match status" value="1"/>
</dbReference>